<feature type="region of interest" description="Disordered" evidence="1">
    <location>
        <begin position="245"/>
        <end position="270"/>
    </location>
</feature>
<gene>
    <name evidence="2" type="ORF">VFPFJ_00935</name>
</gene>
<dbReference type="Proteomes" id="UP000078340">
    <property type="component" value="Unassembled WGS sequence"/>
</dbReference>
<feature type="compositionally biased region" description="Polar residues" evidence="1">
    <location>
        <begin position="246"/>
        <end position="256"/>
    </location>
</feature>
<dbReference type="AlphaFoldDB" id="A0A179HWE0"/>
<feature type="compositionally biased region" description="Pro residues" evidence="1">
    <location>
        <begin position="86"/>
        <end position="95"/>
    </location>
</feature>
<evidence type="ECO:0000256" key="1">
    <source>
        <dbReference type="SAM" id="MobiDB-lite"/>
    </source>
</evidence>
<dbReference type="EMBL" id="LSBI01000001">
    <property type="protein sequence ID" value="OAQ94826.1"/>
    <property type="molecule type" value="Genomic_DNA"/>
</dbReference>
<accession>A0A179HWE0</accession>
<feature type="compositionally biased region" description="Basic residues" evidence="1">
    <location>
        <begin position="178"/>
        <end position="189"/>
    </location>
</feature>
<proteinExistence type="predicted"/>
<reference evidence="2 3" key="1">
    <citation type="submission" date="2016-02" db="EMBL/GenBank/DDBJ databases">
        <title>Biosynthesis of antibiotic leucinostatins and their inhibition on Phytophthora in bio-control Purpureocillium lilacinum.</title>
        <authorList>
            <person name="Wang G."/>
            <person name="Liu Z."/>
            <person name="Lin R."/>
            <person name="Li E."/>
            <person name="Mao Z."/>
            <person name="Ling J."/>
            <person name="Yin W."/>
            <person name="Xie B."/>
        </authorList>
    </citation>
    <scope>NUCLEOTIDE SEQUENCE [LARGE SCALE GENOMIC DNA]</scope>
    <source>
        <strain evidence="2">PLFJ-1</strain>
    </source>
</reference>
<feature type="region of interest" description="Disordered" evidence="1">
    <location>
        <begin position="84"/>
        <end position="105"/>
    </location>
</feature>
<feature type="region of interest" description="Disordered" evidence="1">
    <location>
        <begin position="158"/>
        <end position="208"/>
    </location>
</feature>
<sequence>MSCLTSLISHVPRRGDHGLAMFKENGRRCNEAREHRPTIRWKRAMVGACPVNGRELGHRSPASSHTGAVFDVIYWAGIANRAWPGRPQPQSPHDPGPLIRPEVSRLDIPTPRNRAWGACTGTCVLRMANLLPLIKVPKDRHGDGPVPRRAGTIRPVHSHRHLQSSHLTNREIWAQDKKRQRTTNRRTGRKGAQNTKKTMPGEREKSRSCIVPRDGTHARLRGKTTMSSTSGPNIVFAGFWGAVTTGPVSSPQTETRVGQGRRRKGEARAF</sequence>
<organism evidence="2 3">
    <name type="scientific">Purpureocillium lilacinum</name>
    <name type="common">Paecilomyces lilacinus</name>
    <dbReference type="NCBI Taxonomy" id="33203"/>
    <lineage>
        <taxon>Eukaryota</taxon>
        <taxon>Fungi</taxon>
        <taxon>Dikarya</taxon>
        <taxon>Ascomycota</taxon>
        <taxon>Pezizomycotina</taxon>
        <taxon>Sordariomycetes</taxon>
        <taxon>Hypocreomycetidae</taxon>
        <taxon>Hypocreales</taxon>
        <taxon>Ophiocordycipitaceae</taxon>
        <taxon>Purpureocillium</taxon>
    </lineage>
</organism>
<name>A0A179HWE0_PURLI</name>
<evidence type="ECO:0000313" key="2">
    <source>
        <dbReference type="EMBL" id="OAQ94826.1"/>
    </source>
</evidence>
<evidence type="ECO:0000313" key="3">
    <source>
        <dbReference type="Proteomes" id="UP000078340"/>
    </source>
</evidence>
<comment type="caution">
    <text evidence="2">The sequence shown here is derived from an EMBL/GenBank/DDBJ whole genome shotgun (WGS) entry which is preliminary data.</text>
</comment>
<protein>
    <submittedName>
        <fullName evidence="2">Uncharacterized protein</fullName>
    </submittedName>
</protein>
<feature type="compositionally biased region" description="Basic residues" evidence="1">
    <location>
        <begin position="259"/>
        <end position="270"/>
    </location>
</feature>